<organism evidence="7 8">
    <name type="scientific">Terrabacter aeriphilus</name>
    <dbReference type="NCBI Taxonomy" id="515662"/>
    <lineage>
        <taxon>Bacteria</taxon>
        <taxon>Bacillati</taxon>
        <taxon>Actinomycetota</taxon>
        <taxon>Actinomycetes</taxon>
        <taxon>Micrococcales</taxon>
        <taxon>Intrasporangiaceae</taxon>
        <taxon>Terrabacter</taxon>
    </lineage>
</organism>
<name>A0ABP9JGP0_9MICO</name>
<dbReference type="PANTHER" id="PTHR30290">
    <property type="entry name" value="PERIPLASMIC BINDING COMPONENT OF ABC TRANSPORTER"/>
    <property type="match status" value="1"/>
</dbReference>
<evidence type="ECO:0000259" key="6">
    <source>
        <dbReference type="Pfam" id="PF00496"/>
    </source>
</evidence>
<comment type="subcellular location">
    <subcellularLocation>
        <location evidence="1">Cell envelope</location>
    </subcellularLocation>
</comment>
<dbReference type="InterPro" id="IPR039424">
    <property type="entry name" value="SBP_5"/>
</dbReference>
<comment type="similarity">
    <text evidence="2">Belongs to the bacterial solute-binding protein 5 family.</text>
</comment>
<keyword evidence="4 5" id="KW-0732">Signal</keyword>
<dbReference type="PIRSF" id="PIRSF002741">
    <property type="entry name" value="MppA"/>
    <property type="match status" value="1"/>
</dbReference>
<evidence type="ECO:0000256" key="3">
    <source>
        <dbReference type="ARBA" id="ARBA00022448"/>
    </source>
</evidence>
<dbReference type="Gene3D" id="3.10.105.10">
    <property type="entry name" value="Dipeptide-binding Protein, Domain 3"/>
    <property type="match status" value="1"/>
</dbReference>
<keyword evidence="8" id="KW-1185">Reference proteome</keyword>
<feature type="chain" id="PRO_5046458499" evidence="5">
    <location>
        <begin position="21"/>
        <end position="531"/>
    </location>
</feature>
<dbReference type="EMBL" id="BAABIW010000018">
    <property type="protein sequence ID" value="GAA5031500.1"/>
    <property type="molecule type" value="Genomic_DNA"/>
</dbReference>
<dbReference type="SUPFAM" id="SSF53850">
    <property type="entry name" value="Periplasmic binding protein-like II"/>
    <property type="match status" value="1"/>
</dbReference>
<proteinExistence type="inferred from homology"/>
<dbReference type="PROSITE" id="PS51257">
    <property type="entry name" value="PROKAR_LIPOPROTEIN"/>
    <property type="match status" value="1"/>
</dbReference>
<dbReference type="PANTHER" id="PTHR30290:SF10">
    <property type="entry name" value="PERIPLASMIC OLIGOPEPTIDE-BINDING PROTEIN-RELATED"/>
    <property type="match status" value="1"/>
</dbReference>
<feature type="signal peptide" evidence="5">
    <location>
        <begin position="1"/>
        <end position="20"/>
    </location>
</feature>
<evidence type="ECO:0000313" key="8">
    <source>
        <dbReference type="Proteomes" id="UP001500427"/>
    </source>
</evidence>
<feature type="domain" description="Solute-binding protein family 5" evidence="6">
    <location>
        <begin position="84"/>
        <end position="444"/>
    </location>
</feature>
<evidence type="ECO:0000256" key="5">
    <source>
        <dbReference type="SAM" id="SignalP"/>
    </source>
</evidence>
<evidence type="ECO:0000256" key="4">
    <source>
        <dbReference type="ARBA" id="ARBA00022729"/>
    </source>
</evidence>
<keyword evidence="3" id="KW-0813">Transport</keyword>
<reference evidence="8" key="1">
    <citation type="journal article" date="2019" name="Int. J. Syst. Evol. Microbiol.">
        <title>The Global Catalogue of Microorganisms (GCM) 10K type strain sequencing project: providing services to taxonomists for standard genome sequencing and annotation.</title>
        <authorList>
            <consortium name="The Broad Institute Genomics Platform"/>
            <consortium name="The Broad Institute Genome Sequencing Center for Infectious Disease"/>
            <person name="Wu L."/>
            <person name="Ma J."/>
        </authorList>
    </citation>
    <scope>NUCLEOTIDE SEQUENCE [LARGE SCALE GENOMIC DNA]</scope>
    <source>
        <strain evidence="8">JCM 17687</strain>
    </source>
</reference>
<dbReference type="InterPro" id="IPR000914">
    <property type="entry name" value="SBP_5_dom"/>
</dbReference>
<evidence type="ECO:0000313" key="7">
    <source>
        <dbReference type="EMBL" id="GAA5031500.1"/>
    </source>
</evidence>
<sequence>MNKKLLVAPLALGLALAVGACNPAPKNSPTGTGGAAASTKPLVVDTVFVLKSADPARNYEPTGNIVARALYDTLVTFKGADLKTPVPSIASKWEQSADGLSWTFTLDPSAKFSDGSAVTADDVVFSLTRVENVKGNPSFLADGLTVTATNPQTVVVKTATYDPALLGKLASPSLGIVNSKAAKAAGASDAQDAATADTAEDAFAKASMGSGPYVLESFGLSTEVVLKANPNYWGATKPHYQRVVIRNVDAAQQKNNVEKGESALALDLSPDQVASVGSGVVSTSVPSQYTFYLFTNANPAVNTWTANPDFQEAVRRGIDYSGLLELAGKGSRRAAGMVPVQFAGSLPDDKAPTFDAAAAKAALAKSGYDGTPVEISFPSDLTQNGVSFTDMSTRIASDLNKIGIKTELKGAPVATVLELARGGKQQVGVWLWGPDFPDASNYLAFGPGGIVGGKRVNWKAGSDPALEAVMKQAATEKDETKRASLMEQFQEGLNAGPVMGLIQPAQVFLAADSLKNLSYNLVWSVNVAELG</sequence>
<dbReference type="RefSeq" id="WP_345508283.1">
    <property type="nucleotide sequence ID" value="NZ_BAABIW010000018.1"/>
</dbReference>
<evidence type="ECO:0000256" key="2">
    <source>
        <dbReference type="ARBA" id="ARBA00005695"/>
    </source>
</evidence>
<dbReference type="Gene3D" id="3.40.190.10">
    <property type="entry name" value="Periplasmic binding protein-like II"/>
    <property type="match status" value="1"/>
</dbReference>
<accession>A0ABP9JGP0</accession>
<dbReference type="Gene3D" id="3.90.76.10">
    <property type="entry name" value="Dipeptide-binding Protein, Domain 1"/>
    <property type="match status" value="1"/>
</dbReference>
<dbReference type="CDD" id="cd08512">
    <property type="entry name" value="PBP2_NikA_DppA_OppA_like_7"/>
    <property type="match status" value="1"/>
</dbReference>
<protein>
    <submittedName>
        <fullName evidence="7">ABC transporter substrate-binding protein</fullName>
    </submittedName>
</protein>
<dbReference type="InterPro" id="IPR030678">
    <property type="entry name" value="Peptide/Ni-bd"/>
</dbReference>
<dbReference type="Proteomes" id="UP001500427">
    <property type="component" value="Unassembled WGS sequence"/>
</dbReference>
<dbReference type="Pfam" id="PF00496">
    <property type="entry name" value="SBP_bac_5"/>
    <property type="match status" value="1"/>
</dbReference>
<gene>
    <name evidence="7" type="ORF">GCM10023258_29760</name>
</gene>
<comment type="caution">
    <text evidence="7">The sequence shown here is derived from an EMBL/GenBank/DDBJ whole genome shotgun (WGS) entry which is preliminary data.</text>
</comment>
<evidence type="ECO:0000256" key="1">
    <source>
        <dbReference type="ARBA" id="ARBA00004196"/>
    </source>
</evidence>